<evidence type="ECO:0000313" key="2">
    <source>
        <dbReference type="EMBL" id="GBG08092.1"/>
    </source>
</evidence>
<dbReference type="AlphaFoldDB" id="A0A2R5EN71"/>
<reference evidence="2 3" key="1">
    <citation type="submission" date="2017-08" db="EMBL/GenBank/DDBJ databases">
        <title>Substantial Increase in Enzyme Production by Combined Drug-Resistance Mutations in Paenibacillus agaridevorans.</title>
        <authorList>
            <person name="Tanaka Y."/>
            <person name="Funane K."/>
            <person name="Hosaka T."/>
            <person name="Shiwa Y."/>
            <person name="Fujita N."/>
            <person name="Miyazaki T."/>
            <person name="Yoshikawa H."/>
            <person name="Murakami K."/>
            <person name="Kasahara K."/>
            <person name="Inaoka T."/>
            <person name="Hiraga Y."/>
            <person name="Ochi K."/>
        </authorList>
    </citation>
    <scope>NUCLEOTIDE SEQUENCE [LARGE SCALE GENOMIC DNA]</scope>
    <source>
        <strain evidence="2 3">T-3040</strain>
    </source>
</reference>
<protein>
    <recommendedName>
        <fullName evidence="4">Type II secretion system protein GspF domain-containing protein</fullName>
    </recommendedName>
</protein>
<keyword evidence="1" id="KW-1133">Transmembrane helix</keyword>
<dbReference type="Proteomes" id="UP000245202">
    <property type="component" value="Unassembled WGS sequence"/>
</dbReference>
<sequence length="328" mass="36861">MLNVTPETAVKIILILLYAFGAYQLTGVVFAPLLRRWRSQGYLGATPKASLTDEYASRFTHLELLLRATSHPTKFTRTSVAQFLTLSGSLFFLAYFVLLVGSHGQLPGGQLGDWWNPNALLMGILTAAIPYALKQIQLQMIRNANSYALIDATELLLMKYRTPGYEANLYHVLSELTTEIEGPMKRTFFSMVTLLQVEGRTAMPEAAELFVYQIKNTWSRQLGILLIKAALENRNIERALVKLHEDMTEGKQIVEGEKTEYMESIIMGFFPLVIVPSILFFMNDLFDGSVSKMLWTNPAVFQGLVLCIFFIFVGLATSLVLSKPKIEV</sequence>
<keyword evidence="3" id="KW-1185">Reference proteome</keyword>
<keyword evidence="1" id="KW-0812">Transmembrane</keyword>
<feature type="transmembrane region" description="Helical" evidence="1">
    <location>
        <begin position="301"/>
        <end position="321"/>
    </location>
</feature>
<dbReference type="EMBL" id="BDQX01000136">
    <property type="protein sequence ID" value="GBG08092.1"/>
    <property type="molecule type" value="Genomic_DNA"/>
</dbReference>
<comment type="caution">
    <text evidence="2">The sequence shown here is derived from an EMBL/GenBank/DDBJ whole genome shotgun (WGS) entry which is preliminary data.</text>
</comment>
<feature type="transmembrane region" description="Helical" evidence="1">
    <location>
        <begin position="261"/>
        <end position="281"/>
    </location>
</feature>
<feature type="transmembrane region" description="Helical" evidence="1">
    <location>
        <begin position="83"/>
        <end position="102"/>
    </location>
</feature>
<dbReference type="RefSeq" id="WP_108993034.1">
    <property type="nucleotide sequence ID" value="NZ_BDQX01000136.1"/>
</dbReference>
<name>A0A2R5EN71_9BACL</name>
<feature type="transmembrane region" description="Helical" evidence="1">
    <location>
        <begin position="114"/>
        <end position="133"/>
    </location>
</feature>
<evidence type="ECO:0000256" key="1">
    <source>
        <dbReference type="SAM" id="Phobius"/>
    </source>
</evidence>
<evidence type="ECO:0008006" key="4">
    <source>
        <dbReference type="Google" id="ProtNLM"/>
    </source>
</evidence>
<gene>
    <name evidence="2" type="ORF">PAT3040_02659</name>
</gene>
<feature type="transmembrane region" description="Helical" evidence="1">
    <location>
        <begin position="12"/>
        <end position="34"/>
    </location>
</feature>
<keyword evidence="1" id="KW-0472">Membrane</keyword>
<evidence type="ECO:0000313" key="3">
    <source>
        <dbReference type="Proteomes" id="UP000245202"/>
    </source>
</evidence>
<organism evidence="2 3">
    <name type="scientific">Paenibacillus agaridevorans</name>
    <dbReference type="NCBI Taxonomy" id="171404"/>
    <lineage>
        <taxon>Bacteria</taxon>
        <taxon>Bacillati</taxon>
        <taxon>Bacillota</taxon>
        <taxon>Bacilli</taxon>
        <taxon>Bacillales</taxon>
        <taxon>Paenibacillaceae</taxon>
        <taxon>Paenibacillus</taxon>
    </lineage>
</organism>
<proteinExistence type="predicted"/>
<accession>A0A2R5EN71</accession>